<dbReference type="Proteomes" id="UP000238563">
    <property type="component" value="Unassembled WGS sequence"/>
</dbReference>
<feature type="signal peptide" evidence="1">
    <location>
        <begin position="1"/>
        <end position="25"/>
    </location>
</feature>
<sequence length="94" mass="9900">MKFKKVLTGSALSLALLMSAAPAFAASPTASASAENSPISTKADAGINAIKLVQSPNGNFAASFVLDGTKWIFKSKYYDSSKGYWVGIYESVDK</sequence>
<dbReference type="InterPro" id="IPR020976">
    <property type="entry name" value="Antimicrobial_lci"/>
</dbReference>
<keyword evidence="1" id="KW-0732">Signal</keyword>
<feature type="chain" id="PRO_5015667679" evidence="1">
    <location>
        <begin position="26"/>
        <end position="94"/>
    </location>
</feature>
<evidence type="ECO:0000256" key="1">
    <source>
        <dbReference type="SAM" id="SignalP"/>
    </source>
</evidence>
<evidence type="ECO:0000313" key="3">
    <source>
        <dbReference type="EMBL" id="PRD49466.1"/>
    </source>
</evidence>
<feature type="domain" description="LCI fold" evidence="2">
    <location>
        <begin position="49"/>
        <end position="90"/>
    </location>
</feature>
<dbReference type="OrthoDB" id="9906626at2"/>
<evidence type="ECO:0000259" key="2">
    <source>
        <dbReference type="Pfam" id="PF12197"/>
    </source>
</evidence>
<dbReference type="Gene3D" id="2.20.20.70">
    <property type="match status" value="1"/>
</dbReference>
<keyword evidence="4" id="KW-1185">Reference proteome</keyword>
<dbReference type="AlphaFoldDB" id="A0A2S9J9K2"/>
<protein>
    <submittedName>
        <fullName evidence="3">Lipase chaperone</fullName>
    </submittedName>
</protein>
<dbReference type="Pfam" id="PF12197">
    <property type="entry name" value="lci"/>
    <property type="match status" value="1"/>
</dbReference>
<dbReference type="EMBL" id="PVBT01000028">
    <property type="protein sequence ID" value="PRD49466.1"/>
    <property type="molecule type" value="Genomic_DNA"/>
</dbReference>
<evidence type="ECO:0000313" key="4">
    <source>
        <dbReference type="Proteomes" id="UP000238563"/>
    </source>
</evidence>
<dbReference type="SMR" id="A0A2S9J9K2"/>
<reference evidence="3 4" key="1">
    <citation type="submission" date="2018-02" db="EMBL/GenBank/DDBJ databases">
        <title>The draft genome of Phyllobacterium myrsinacearum DSM5892.</title>
        <authorList>
            <person name="Li L."/>
            <person name="Liu L."/>
            <person name="Zhang X."/>
            <person name="Wang T."/>
        </authorList>
    </citation>
    <scope>NUCLEOTIDE SEQUENCE [LARGE SCALE GENOMIC DNA]</scope>
    <source>
        <strain evidence="3 4">DSM 5892</strain>
    </source>
</reference>
<gene>
    <name evidence="3" type="ORF">C5750_26230</name>
</gene>
<comment type="caution">
    <text evidence="3">The sequence shown here is derived from an EMBL/GenBank/DDBJ whole genome shotgun (WGS) entry which is preliminary data.</text>
</comment>
<dbReference type="InterPro" id="IPR053765">
    <property type="entry name" value="Antimicro_NucAcidBind_sf"/>
</dbReference>
<accession>A0A2S9J9K2</accession>
<organism evidence="3 4">
    <name type="scientific">Phyllobacterium myrsinacearum</name>
    <dbReference type="NCBI Taxonomy" id="28101"/>
    <lineage>
        <taxon>Bacteria</taxon>
        <taxon>Pseudomonadati</taxon>
        <taxon>Pseudomonadota</taxon>
        <taxon>Alphaproteobacteria</taxon>
        <taxon>Hyphomicrobiales</taxon>
        <taxon>Phyllobacteriaceae</taxon>
        <taxon>Phyllobacterium</taxon>
    </lineage>
</organism>
<name>A0A2S9J9K2_9HYPH</name>
<proteinExistence type="predicted"/>